<gene>
    <name evidence="2" type="ORF">LQ384_28550</name>
</gene>
<proteinExistence type="predicted"/>
<sequence>MDTATDEDRWVVPTRWWGTALPIRGLGPAPRERVSADAAARAARTYDDATEFVATALDNPDSDPALVTHGRAALTGAPNVLGHAVIATLVCATSDFPATGDLLDLWVTRFGVAGAAQLVASMTQLGVARSTPSDGRPAYEGPPAIGAVAPDLIQGPIVTTRCRGGQVEGFRPWDPHIRLRRLVAALPDDDYTALVEAFAQLRGRSRAVDAMIVYLLPSRQEWVDAAIAAIPPRNHWGDLDGYRQALFGSITTMDQLDALIDASIDAGHDRGHLIWMIGTGKAVLPSLVCHLGPACAPLLAEIADGNVSAANRYKIYDYLSHMPTDKAFALLLDRLGRKNVERSVLAAADRFPRRALRLFTERGLQRLRDDHVRTHPELSPETSDTVVPADVPAGRVPALLASPPWVGYRRPKPVTVSVESSPTPVCTRWRAGERQRWTQTAPRYPIGPGSGWRAHIEADLRHPRGLRVETFSQAPVEMIRPYLHGAQPGFVWRALPDLQRILGRFDTEAIGYVLAAVRSKPVGHIEALLPVEGGEIAALMATWCTRRTTRAAAQQWLERHAPTAAHDLIPAAVGTPGPPRAAAETALLYLHSIGWGDTVRSAAAGYGREAAEVIDTLLTTDPVLRLPARMPALPSWLRPELLPALHARGGDDALPLDAVTNLCLMAALCQPDVVYAGIEQVIGELDAPTLAQWARAVFEQWRHAGYPAAQGWILTLQALVGDDDTVTMLSPLIRSWPGQSAHKRAIAGLDALAQIGTDTALLHLHAISEKLKFPALKTAAQDKIEQIAVDLGLTTDQLGDRLVPTFDLDTPDALHLNYGPRSFTFDFDEHLRPILYDATGRVRKTLPKPAAVDDPDLAPTAYARFTALRKNLKPVAGDQIARLEQAMVTRRRWTTIEFTDFFVDHPLLIHLVRRLVWGIYTPTGEQLRAAFRISDDDTFLDLDDIVVSAGDEEVIGLVHPCELGATLTAWRTRFEIAQPFEQLHRTVHQATGPDRTDLRLTRFERLHVPAAALIGLERNGWVREEPADAGMQISTSRTLPSGTVTVSFSPGISVGAPTMFPDQYLVDISVNPRPLGHWHRVDTSETLRDLTDLATTHTPATT</sequence>
<dbReference type="EMBL" id="JAJNCO010000042">
    <property type="protein sequence ID" value="MCD2115029.1"/>
    <property type="molecule type" value="Genomic_DNA"/>
</dbReference>
<reference evidence="2" key="1">
    <citation type="submission" date="2021-11" db="EMBL/GenBank/DDBJ databases">
        <title>Development of a sustainable strategy for remediation of hydrocarbon-contaminated territories based on the waste exchange concept.</title>
        <authorList>
            <person name="Elkin A."/>
        </authorList>
    </citation>
    <scope>NUCLEOTIDE SEQUENCE</scope>
    <source>
        <strain evidence="2">IEGM 757</strain>
    </source>
</reference>
<dbReference type="Proteomes" id="UP001198630">
    <property type="component" value="Unassembled WGS sequence"/>
</dbReference>
<dbReference type="RefSeq" id="WP_230792932.1">
    <property type="nucleotide sequence ID" value="NZ_JAJNCO010000042.1"/>
</dbReference>
<protein>
    <submittedName>
        <fullName evidence="2">DUF4132 domain-containing protein</fullName>
    </submittedName>
</protein>
<dbReference type="InterPro" id="IPR025406">
    <property type="entry name" value="DUF4132"/>
</dbReference>
<evidence type="ECO:0000313" key="2">
    <source>
        <dbReference type="EMBL" id="MCD2115029.1"/>
    </source>
</evidence>
<dbReference type="AlphaFoldDB" id="A0AAW4XQG1"/>
<evidence type="ECO:0000313" key="3">
    <source>
        <dbReference type="Proteomes" id="UP001198630"/>
    </source>
</evidence>
<comment type="caution">
    <text evidence="2">The sequence shown here is derived from an EMBL/GenBank/DDBJ whole genome shotgun (WGS) entry which is preliminary data.</text>
</comment>
<evidence type="ECO:0000259" key="1">
    <source>
        <dbReference type="Pfam" id="PF13569"/>
    </source>
</evidence>
<accession>A0AAW4XQG1</accession>
<name>A0AAW4XQG1_RHORH</name>
<feature type="domain" description="DUF4132" evidence="1">
    <location>
        <begin position="840"/>
        <end position="1021"/>
    </location>
</feature>
<dbReference type="Pfam" id="PF13569">
    <property type="entry name" value="DUF4132"/>
    <property type="match status" value="1"/>
</dbReference>
<organism evidence="2 3">
    <name type="scientific">Rhodococcus rhodochrous</name>
    <dbReference type="NCBI Taxonomy" id="1829"/>
    <lineage>
        <taxon>Bacteria</taxon>
        <taxon>Bacillati</taxon>
        <taxon>Actinomycetota</taxon>
        <taxon>Actinomycetes</taxon>
        <taxon>Mycobacteriales</taxon>
        <taxon>Nocardiaceae</taxon>
        <taxon>Rhodococcus</taxon>
    </lineage>
</organism>